<comment type="caution">
    <text evidence="1">The sequence shown here is derived from an EMBL/GenBank/DDBJ whole genome shotgun (WGS) entry which is preliminary data.</text>
</comment>
<name>A0ACC3MIT8_9PEZI</name>
<sequence>MNINQPSSNFIQLPFMKRQETTGSTKKELRLPFIGFLPNKVRNHFIAMVGEFCGTFLFLFFAFAGTQVANAAAAAASDTEENVAGLSQRPNAQALMYISLAFGFSLAVNVWVFFRISGGLFNPAVTLGLAMIGAITWMRAVLVFIAEMIASMCAAGVVAALFPGPMGVSTTLGQGTSIARGLFIEMFLTAELVFTIFMLAAEKHKGTFLAPIGIGLSLFVAELAGVYFTGGSLNPARSFGPCVALRNFPTYHWIYWVGPCLGTLIAVGFYRFVKIIEYETANPGQDFNEKEAEVFKFDEDNAATGQDVVRPSVVVGHPEYISDKLGTIPSRNTGLGSVDRMGSASSANMPPGSTGRMGSVGSANMPPGSSGGMGSASGTTMAPESAGRLGSTGNANTHPGYTGAGGDSNPTTAYRNAPQAEAGDLGGNYRPSSEDPSRGARWVPASTAR</sequence>
<keyword evidence="2" id="KW-1185">Reference proteome</keyword>
<proteinExistence type="predicted"/>
<evidence type="ECO:0000313" key="2">
    <source>
        <dbReference type="Proteomes" id="UP001281147"/>
    </source>
</evidence>
<evidence type="ECO:0000313" key="1">
    <source>
        <dbReference type="EMBL" id="KAK3696768.1"/>
    </source>
</evidence>
<gene>
    <name evidence="1" type="primary">AQY1_6</name>
    <name evidence="1" type="ORF">LTR37_017792</name>
</gene>
<organism evidence="1 2">
    <name type="scientific">Vermiconidia calcicola</name>
    <dbReference type="NCBI Taxonomy" id="1690605"/>
    <lineage>
        <taxon>Eukaryota</taxon>
        <taxon>Fungi</taxon>
        <taxon>Dikarya</taxon>
        <taxon>Ascomycota</taxon>
        <taxon>Pezizomycotina</taxon>
        <taxon>Dothideomycetes</taxon>
        <taxon>Dothideomycetidae</taxon>
        <taxon>Mycosphaerellales</taxon>
        <taxon>Extremaceae</taxon>
        <taxon>Vermiconidia</taxon>
    </lineage>
</organism>
<protein>
    <submittedName>
        <fullName evidence="1">Aquaporin-1</fullName>
    </submittedName>
</protein>
<accession>A0ACC3MIT8</accession>
<dbReference type="Proteomes" id="UP001281147">
    <property type="component" value="Unassembled WGS sequence"/>
</dbReference>
<reference evidence="1" key="1">
    <citation type="submission" date="2023-07" db="EMBL/GenBank/DDBJ databases">
        <title>Black Yeasts Isolated from many extreme environments.</title>
        <authorList>
            <person name="Coleine C."/>
            <person name="Stajich J.E."/>
            <person name="Selbmann L."/>
        </authorList>
    </citation>
    <scope>NUCLEOTIDE SEQUENCE</scope>
    <source>
        <strain evidence="1">CCFEE 5714</strain>
    </source>
</reference>
<dbReference type="EMBL" id="JAUTXU010000236">
    <property type="protein sequence ID" value="KAK3696768.1"/>
    <property type="molecule type" value="Genomic_DNA"/>
</dbReference>